<dbReference type="Proteomes" id="UP001589836">
    <property type="component" value="Unassembled WGS sequence"/>
</dbReference>
<dbReference type="PANTHER" id="PTHR10953">
    <property type="entry name" value="UBIQUITIN-ACTIVATING ENZYME E1"/>
    <property type="match status" value="1"/>
</dbReference>
<gene>
    <name evidence="2" type="ORF">ACFFGV_12605</name>
</gene>
<dbReference type="PANTHER" id="PTHR10953:SF102">
    <property type="entry name" value="ADENYLYLTRANSFERASE AND SULFURTRANSFERASE MOCS3"/>
    <property type="match status" value="1"/>
</dbReference>
<dbReference type="NCBIfam" id="NF009123">
    <property type="entry name" value="PRK12475.1"/>
    <property type="match status" value="1"/>
</dbReference>
<accession>A0ABV6LPT0</accession>
<reference evidence="2 3" key="1">
    <citation type="submission" date="2024-09" db="EMBL/GenBank/DDBJ databases">
        <authorList>
            <person name="Sun Q."/>
            <person name="Mori K."/>
        </authorList>
    </citation>
    <scope>NUCLEOTIDE SEQUENCE [LARGE SCALE GENOMIC DNA]</scope>
    <source>
        <strain evidence="2 3">NCAIM B.02529</strain>
    </source>
</reference>
<feature type="domain" description="THIF-type NAD/FAD binding fold" evidence="1">
    <location>
        <begin position="7"/>
        <end position="245"/>
    </location>
</feature>
<evidence type="ECO:0000259" key="1">
    <source>
        <dbReference type="Pfam" id="PF00899"/>
    </source>
</evidence>
<protein>
    <submittedName>
        <fullName evidence="2">MoeB/ThiF family adenylyltransferase</fullName>
    </submittedName>
</protein>
<dbReference type="Pfam" id="PF00899">
    <property type="entry name" value="ThiF"/>
    <property type="match status" value="1"/>
</dbReference>
<keyword evidence="2" id="KW-0548">Nucleotidyltransferase</keyword>
<keyword evidence="2" id="KW-0808">Transferase</keyword>
<dbReference type="EMBL" id="JBHLTP010000011">
    <property type="protein sequence ID" value="MFC0524407.1"/>
    <property type="molecule type" value="Genomic_DNA"/>
</dbReference>
<dbReference type="InterPro" id="IPR035985">
    <property type="entry name" value="Ubiquitin-activating_enz"/>
</dbReference>
<dbReference type="InterPro" id="IPR000594">
    <property type="entry name" value="ThiF_NAD_FAD-bd"/>
</dbReference>
<evidence type="ECO:0000313" key="3">
    <source>
        <dbReference type="Proteomes" id="UP001589836"/>
    </source>
</evidence>
<dbReference type="Gene3D" id="3.40.50.720">
    <property type="entry name" value="NAD(P)-binding Rossmann-like Domain"/>
    <property type="match status" value="1"/>
</dbReference>
<organism evidence="2 3">
    <name type="scientific">Pontibacillus salicampi</name>
    <dbReference type="NCBI Taxonomy" id="1449801"/>
    <lineage>
        <taxon>Bacteria</taxon>
        <taxon>Bacillati</taxon>
        <taxon>Bacillota</taxon>
        <taxon>Bacilli</taxon>
        <taxon>Bacillales</taxon>
        <taxon>Bacillaceae</taxon>
        <taxon>Pontibacillus</taxon>
    </lineage>
</organism>
<dbReference type="InterPro" id="IPR045886">
    <property type="entry name" value="ThiF/MoeB/HesA"/>
</dbReference>
<sequence>MMESERYSRQERFEPIGTKGQQLIQDKTVLIIGAGALGAASAEALVRAGIGQLVLIDRDYVEFSNLQRQQLYTEEDAENRIPKAIAAKQHLKRINSDVTIQAHVMDGQVEELEQLIPKANLVLDATDNFDTRLIINDISQKYQVPWIYGGCVGSYGLSYTIIPGLTPCLQCMLESVPLGGASPTCDTVGVISPAVQMVTSLQVSEAMKLLVEDKEALRPTLVSFDVWSNHFTSIDIEKVKKENCSSCGEGAVYPFLQYDNQMRTAVLCGRNTVQIRPAPPAERNLNAIRDTLQQVGTVESNDFLLSFVPKGSQQRMVLFRDGRALIHGTADITAAKSMYYKWIG</sequence>
<comment type="caution">
    <text evidence="2">The sequence shown here is derived from an EMBL/GenBank/DDBJ whole genome shotgun (WGS) entry which is preliminary data.</text>
</comment>
<dbReference type="SUPFAM" id="SSF69572">
    <property type="entry name" value="Activating enzymes of the ubiquitin-like proteins"/>
    <property type="match status" value="1"/>
</dbReference>
<dbReference type="GO" id="GO:0016779">
    <property type="term" value="F:nucleotidyltransferase activity"/>
    <property type="evidence" value="ECO:0007669"/>
    <property type="project" value="UniProtKB-KW"/>
</dbReference>
<dbReference type="CDD" id="cd00757">
    <property type="entry name" value="ThiF_MoeB_HesA_family"/>
    <property type="match status" value="1"/>
</dbReference>
<dbReference type="RefSeq" id="WP_377348356.1">
    <property type="nucleotide sequence ID" value="NZ_JBHLTP010000011.1"/>
</dbReference>
<keyword evidence="3" id="KW-1185">Reference proteome</keyword>
<evidence type="ECO:0000313" key="2">
    <source>
        <dbReference type="EMBL" id="MFC0524407.1"/>
    </source>
</evidence>
<proteinExistence type="predicted"/>
<name>A0ABV6LPT0_9BACI</name>